<gene>
    <name evidence="3" type="ORF">KP509_02G033400</name>
</gene>
<comment type="caution">
    <text evidence="3">The sequence shown here is derived from an EMBL/GenBank/DDBJ whole genome shotgun (WGS) entry which is preliminary data.</text>
</comment>
<organism evidence="3 4">
    <name type="scientific">Ceratopteris richardii</name>
    <name type="common">Triangle waterfern</name>
    <dbReference type="NCBI Taxonomy" id="49495"/>
    <lineage>
        <taxon>Eukaryota</taxon>
        <taxon>Viridiplantae</taxon>
        <taxon>Streptophyta</taxon>
        <taxon>Embryophyta</taxon>
        <taxon>Tracheophyta</taxon>
        <taxon>Polypodiopsida</taxon>
        <taxon>Polypodiidae</taxon>
        <taxon>Polypodiales</taxon>
        <taxon>Pteridineae</taxon>
        <taxon>Pteridaceae</taxon>
        <taxon>Parkerioideae</taxon>
        <taxon>Ceratopteris</taxon>
    </lineage>
</organism>
<reference evidence="3" key="1">
    <citation type="submission" date="2021-08" db="EMBL/GenBank/DDBJ databases">
        <title>WGS assembly of Ceratopteris richardii.</title>
        <authorList>
            <person name="Marchant D.B."/>
            <person name="Chen G."/>
            <person name="Jenkins J."/>
            <person name="Shu S."/>
            <person name="Leebens-Mack J."/>
            <person name="Grimwood J."/>
            <person name="Schmutz J."/>
            <person name="Soltis P."/>
            <person name="Soltis D."/>
            <person name="Chen Z.-H."/>
        </authorList>
    </citation>
    <scope>NUCLEOTIDE SEQUENCE</scope>
    <source>
        <strain evidence="3">Whitten #5841</strain>
        <tissue evidence="3">Leaf</tissue>
    </source>
</reference>
<feature type="region of interest" description="Disordered" evidence="1">
    <location>
        <begin position="64"/>
        <end position="144"/>
    </location>
</feature>
<feature type="region of interest" description="Disordered" evidence="1">
    <location>
        <begin position="451"/>
        <end position="519"/>
    </location>
</feature>
<evidence type="ECO:0000313" key="3">
    <source>
        <dbReference type="EMBL" id="KAH7443415.1"/>
    </source>
</evidence>
<evidence type="ECO:0000256" key="1">
    <source>
        <dbReference type="SAM" id="MobiDB-lite"/>
    </source>
</evidence>
<feature type="region of interest" description="Disordered" evidence="1">
    <location>
        <begin position="369"/>
        <end position="399"/>
    </location>
</feature>
<dbReference type="InterPro" id="IPR009719">
    <property type="entry name" value="GIP1_N"/>
</dbReference>
<keyword evidence="4" id="KW-1185">Reference proteome</keyword>
<sequence length="936" mass="99200">MAAGVRVGASAASSAASTSVSIPANERKVVQDLQEIVNNSDEEIYAMLKECNMDPNETVQRLLNQDTFHEVKRKRDKKKENANKEVSEGRSRTFGTGSSMRGGRARARGNYGTRYNSEFSNGGRGQSFGGRDGGNTQQNGRNSNQALGVTMEPEAFSKPVIHVASDISTATGSGMTATPSGSSQYAKVGAKATFGIGQATMADIVKSTSVNHNAVIAPVKVTSQQPLHPPDSTLSSSSDPVLHSYDSLEGKQNIGSVVFERSVREISPSATHVEAIPVSASDSSDQAPQFCEAGSYRLDSFTSAKGRSGVDTEIPSTSGTSSLAHELVSSLDLSAERSTVQPSASSEILSSRAPLNASSLLNGRVYQGQTPALGSEKGSNLEWRPKSPGKGSSSFKSFDNVGEVLNRPASSQENMELFRNSTTKLEQLSIHEDQPVIIPDHLQVPEADRTHLSFGSFGDDFESTSNYVDEEDDKKSSGSVEDNLHEKETTTENLTPSSLTSSSVVPSADSYKQQPMPSRVETFAVQEDVKINIPAQGMLPMSQPAVSKPDILAQQSAPHTILSSTHGYTGSGAAPQLTSGPFMYDAPDSQAHEASRATSFMSYSDPNSNVNYYNPAFRPSLDMDGRYTQFASTASNKYNAGIPQVTGQSLTSSQEGANSMVLPATGGAGQTSQTVGLSQSTLTLPQQHIPIQAYPSQHTGLPINPFGANVFGIHFVPQSYGYTPPYQHSYSGHGHTPVPQAPDIFFAPGSSFGATAYPSAGAVPMKYAFSQYKPGGAATGSVPHTAVAAGYGNFSTSPSGFTTINSAVTSATASGYEEASGPQYKENNLFIPNQQPAQGSGVWIQNPPSRDMTGMQTNSYYNLLGQGQHTSFTHTTPMHAVPVTAYASLYNQSQSGSAPAVHQLLQQPQALGAVGGVASQSGTYQQQRQLNWPLNY</sequence>
<feature type="compositionally biased region" description="Low complexity" evidence="1">
    <location>
        <begin position="95"/>
        <end position="121"/>
    </location>
</feature>
<evidence type="ECO:0000313" key="4">
    <source>
        <dbReference type="Proteomes" id="UP000825935"/>
    </source>
</evidence>
<dbReference type="EMBL" id="CM035407">
    <property type="protein sequence ID" value="KAH7443415.1"/>
    <property type="molecule type" value="Genomic_DNA"/>
</dbReference>
<dbReference type="InterPro" id="IPR044277">
    <property type="entry name" value="GIP1"/>
</dbReference>
<feature type="region of interest" description="Disordered" evidence="1">
    <location>
        <begin position="1"/>
        <end position="26"/>
    </location>
</feature>
<proteinExistence type="predicted"/>
<dbReference type="AlphaFoldDB" id="A0A8T2VCQ8"/>
<dbReference type="PANTHER" id="PTHR46775:SF1">
    <property type="entry name" value="FLOCCULATION PROTEIN (DUF1296)"/>
    <property type="match status" value="1"/>
</dbReference>
<feature type="compositionally biased region" description="Low complexity" evidence="1">
    <location>
        <begin position="1"/>
        <end position="21"/>
    </location>
</feature>
<feature type="compositionally biased region" description="Gly residues" evidence="1">
    <location>
        <begin position="122"/>
        <end position="133"/>
    </location>
</feature>
<dbReference type="Proteomes" id="UP000825935">
    <property type="component" value="Chromosome 2"/>
</dbReference>
<name>A0A8T2VCQ8_CERRI</name>
<feature type="compositionally biased region" description="Low complexity" evidence="1">
    <location>
        <begin position="491"/>
        <end position="507"/>
    </location>
</feature>
<feature type="domain" description="GBF-interacting protein 1 N-terminal" evidence="2">
    <location>
        <begin position="22"/>
        <end position="80"/>
    </location>
</feature>
<dbReference type="SUPFAM" id="SSF46934">
    <property type="entry name" value="UBA-like"/>
    <property type="match status" value="1"/>
</dbReference>
<dbReference type="Pfam" id="PF06972">
    <property type="entry name" value="GIP1_N"/>
    <property type="match status" value="1"/>
</dbReference>
<dbReference type="PANTHER" id="PTHR46775">
    <property type="entry name" value="FLOCCULATION PROTEIN (DUF1296)"/>
    <property type="match status" value="1"/>
</dbReference>
<accession>A0A8T2VCQ8</accession>
<dbReference type="OrthoDB" id="753279at2759"/>
<feature type="compositionally biased region" description="Basic and acidic residues" evidence="1">
    <location>
        <begin position="78"/>
        <end position="91"/>
    </location>
</feature>
<dbReference type="GO" id="GO:0051082">
    <property type="term" value="F:unfolded protein binding"/>
    <property type="evidence" value="ECO:0007669"/>
    <property type="project" value="TreeGrafter"/>
</dbReference>
<feature type="region of interest" description="Disordered" evidence="1">
    <location>
        <begin position="221"/>
        <end position="246"/>
    </location>
</feature>
<protein>
    <recommendedName>
        <fullName evidence="2">GBF-interacting protein 1 N-terminal domain-containing protein</fullName>
    </recommendedName>
</protein>
<dbReference type="InterPro" id="IPR009060">
    <property type="entry name" value="UBA-like_sf"/>
</dbReference>
<dbReference type="OMA" id="GMYGQAD"/>
<feature type="region of interest" description="Disordered" evidence="1">
    <location>
        <begin position="304"/>
        <end position="323"/>
    </location>
</feature>
<evidence type="ECO:0000259" key="2">
    <source>
        <dbReference type="Pfam" id="PF06972"/>
    </source>
</evidence>
<feature type="compositionally biased region" description="Low complexity" evidence="1">
    <location>
        <begin position="386"/>
        <end position="398"/>
    </location>
</feature>
<feature type="compositionally biased region" description="Low complexity" evidence="1">
    <location>
        <begin position="230"/>
        <end position="246"/>
    </location>
</feature>
<feature type="compositionally biased region" description="Polar residues" evidence="1">
    <location>
        <begin position="314"/>
        <end position="323"/>
    </location>
</feature>